<dbReference type="Proteomes" id="UP000095283">
    <property type="component" value="Unplaced"/>
</dbReference>
<reference evidence="2" key="1">
    <citation type="submission" date="2016-11" db="UniProtKB">
        <authorList>
            <consortium name="WormBaseParasite"/>
        </authorList>
    </citation>
    <scope>IDENTIFICATION</scope>
</reference>
<evidence type="ECO:0000313" key="1">
    <source>
        <dbReference type="Proteomes" id="UP000095283"/>
    </source>
</evidence>
<name>A0A1I7XA64_HETBA</name>
<evidence type="ECO:0000313" key="2">
    <source>
        <dbReference type="WBParaSite" id="Hba_14572"/>
    </source>
</evidence>
<dbReference type="AlphaFoldDB" id="A0A1I7XA64"/>
<protein>
    <submittedName>
        <fullName evidence="2">Uncharacterized protein</fullName>
    </submittedName>
</protein>
<keyword evidence="1" id="KW-1185">Reference proteome</keyword>
<dbReference type="WBParaSite" id="Hba_14572">
    <property type="protein sequence ID" value="Hba_14572"/>
    <property type="gene ID" value="Hba_14572"/>
</dbReference>
<organism evidence="1 2">
    <name type="scientific">Heterorhabditis bacteriophora</name>
    <name type="common">Entomopathogenic nematode worm</name>
    <dbReference type="NCBI Taxonomy" id="37862"/>
    <lineage>
        <taxon>Eukaryota</taxon>
        <taxon>Metazoa</taxon>
        <taxon>Ecdysozoa</taxon>
        <taxon>Nematoda</taxon>
        <taxon>Chromadorea</taxon>
        <taxon>Rhabditida</taxon>
        <taxon>Rhabditina</taxon>
        <taxon>Rhabditomorpha</taxon>
        <taxon>Strongyloidea</taxon>
        <taxon>Heterorhabditidae</taxon>
        <taxon>Heterorhabditis</taxon>
    </lineage>
</organism>
<proteinExistence type="predicted"/>
<sequence length="98" mass="11596">MKQYYTFHPRLLRTEGGVADEIRPSVPEMENNYLLRHRQAEWAGQVDTRARKDTYVRQCARAGSAEDRPPARHRFVVSSPVYFQHKEWKPLILSRVNE</sequence>
<accession>A0A1I7XA64</accession>